<dbReference type="CDD" id="cd01612">
    <property type="entry name" value="Ubl_ATG12"/>
    <property type="match status" value="1"/>
</dbReference>
<comment type="subunit">
    <text evidence="4">Forms a conjugate with ATG5.</text>
</comment>
<evidence type="ECO:0000313" key="5">
    <source>
        <dbReference type="EMBL" id="KAG5679672.1"/>
    </source>
</evidence>
<keyword evidence="1 4" id="KW-1017">Isopeptide bond</keyword>
<dbReference type="GO" id="GO:0034274">
    <property type="term" value="C:Atg12-Atg5-Atg16 complex"/>
    <property type="evidence" value="ECO:0007669"/>
    <property type="project" value="TreeGrafter"/>
</dbReference>
<dbReference type="GO" id="GO:0019776">
    <property type="term" value="F:Atg8-family ligase activity"/>
    <property type="evidence" value="ECO:0007669"/>
    <property type="project" value="TreeGrafter"/>
</dbReference>
<dbReference type="GO" id="GO:0000421">
    <property type="term" value="C:autophagosome membrane"/>
    <property type="evidence" value="ECO:0007669"/>
    <property type="project" value="TreeGrafter"/>
</dbReference>
<keyword evidence="6" id="KW-1185">Reference proteome</keyword>
<dbReference type="GO" id="GO:0097352">
    <property type="term" value="P:autophagosome maturation"/>
    <property type="evidence" value="ECO:0007669"/>
    <property type="project" value="TreeGrafter"/>
</dbReference>
<dbReference type="OrthoDB" id="10003551at2759"/>
<comment type="caution">
    <text evidence="5">The sequence shown here is derived from an EMBL/GenBank/DDBJ whole genome shotgun (WGS) entry which is preliminary data.</text>
</comment>
<dbReference type="GO" id="GO:0034727">
    <property type="term" value="P:piecemeal microautophagy of the nucleus"/>
    <property type="evidence" value="ECO:0007669"/>
    <property type="project" value="TreeGrafter"/>
</dbReference>
<sequence length="114" mass="13219">MTDENQENSSLGVERLSIQPEKPAEIVKIDILLNAVGNSPIMKQRKWTVDWMKDISWVSKFIHKYLKLDSEDKLFLYINQTFAPSPDQILKNLYECYGSQNKLSLHYSISPAWG</sequence>
<proteinExistence type="inferred from homology"/>
<dbReference type="Pfam" id="PF04110">
    <property type="entry name" value="APG12"/>
    <property type="match status" value="1"/>
</dbReference>
<gene>
    <name evidence="5" type="ORF">PVAND_009226</name>
</gene>
<dbReference type="PANTHER" id="PTHR13385">
    <property type="entry name" value="AUTOPHAGY PROTEIN 12"/>
    <property type="match status" value="1"/>
</dbReference>
<evidence type="ECO:0000256" key="1">
    <source>
        <dbReference type="ARBA" id="ARBA00022499"/>
    </source>
</evidence>
<dbReference type="SUPFAM" id="SSF54236">
    <property type="entry name" value="Ubiquitin-like"/>
    <property type="match status" value="1"/>
</dbReference>
<dbReference type="EMBL" id="JADBJN010000001">
    <property type="protein sequence ID" value="KAG5679672.1"/>
    <property type="molecule type" value="Genomic_DNA"/>
</dbReference>
<dbReference type="Gene3D" id="3.10.20.90">
    <property type="entry name" value="Phosphatidylinositol 3-kinase Catalytic Subunit, Chain A, domain 1"/>
    <property type="match status" value="1"/>
</dbReference>
<dbReference type="PANTHER" id="PTHR13385:SF0">
    <property type="entry name" value="UBIQUITIN-LIKE PROTEIN ATG12"/>
    <property type="match status" value="1"/>
</dbReference>
<evidence type="ECO:0000256" key="3">
    <source>
        <dbReference type="ARBA" id="ARBA00023006"/>
    </source>
</evidence>
<dbReference type="GO" id="GO:0000045">
    <property type="term" value="P:autophagosome assembly"/>
    <property type="evidence" value="ECO:0007669"/>
    <property type="project" value="InterPro"/>
</dbReference>
<name>A0A9J6CCU8_POLVA</name>
<keyword evidence="2 4" id="KW-0833">Ubl conjugation pathway</keyword>
<dbReference type="InterPro" id="IPR029071">
    <property type="entry name" value="Ubiquitin-like_domsf"/>
</dbReference>
<comment type="function">
    <text evidence="4">Ubiquitin-like protein involved in autophagic vesicle formation.</text>
</comment>
<keyword evidence="3 4" id="KW-0072">Autophagy</keyword>
<reference evidence="5" key="1">
    <citation type="submission" date="2021-03" db="EMBL/GenBank/DDBJ databases">
        <title>Chromosome level genome of the anhydrobiotic midge Polypedilum vanderplanki.</title>
        <authorList>
            <person name="Yoshida Y."/>
            <person name="Kikawada T."/>
            <person name="Gusev O."/>
        </authorList>
    </citation>
    <scope>NUCLEOTIDE SEQUENCE</scope>
    <source>
        <strain evidence="5">NIAS01</strain>
        <tissue evidence="5">Whole body or cell culture</tissue>
    </source>
</reference>
<evidence type="ECO:0000256" key="4">
    <source>
        <dbReference type="RuleBase" id="RU361201"/>
    </source>
</evidence>
<dbReference type="GO" id="GO:0000422">
    <property type="term" value="P:autophagy of mitochondrion"/>
    <property type="evidence" value="ECO:0007669"/>
    <property type="project" value="TreeGrafter"/>
</dbReference>
<dbReference type="FunFam" id="3.10.20.90:FF:000150">
    <property type="entry name" value="Ubiquitin-like protein ATG12"/>
    <property type="match status" value="1"/>
</dbReference>
<dbReference type="GO" id="GO:0061723">
    <property type="term" value="P:glycophagy"/>
    <property type="evidence" value="ECO:0007669"/>
    <property type="project" value="TreeGrafter"/>
</dbReference>
<dbReference type="GO" id="GO:0034045">
    <property type="term" value="C:phagophore assembly site membrane"/>
    <property type="evidence" value="ECO:0007669"/>
    <property type="project" value="TreeGrafter"/>
</dbReference>
<protein>
    <recommendedName>
        <fullName evidence="4">Ubiquitin-like protein ATG12</fullName>
    </recommendedName>
</protein>
<organism evidence="5 6">
    <name type="scientific">Polypedilum vanderplanki</name>
    <name type="common">Sleeping chironomid midge</name>
    <dbReference type="NCBI Taxonomy" id="319348"/>
    <lineage>
        <taxon>Eukaryota</taxon>
        <taxon>Metazoa</taxon>
        <taxon>Ecdysozoa</taxon>
        <taxon>Arthropoda</taxon>
        <taxon>Hexapoda</taxon>
        <taxon>Insecta</taxon>
        <taxon>Pterygota</taxon>
        <taxon>Neoptera</taxon>
        <taxon>Endopterygota</taxon>
        <taxon>Diptera</taxon>
        <taxon>Nematocera</taxon>
        <taxon>Chironomoidea</taxon>
        <taxon>Chironomidae</taxon>
        <taxon>Chironominae</taxon>
        <taxon>Polypedilum</taxon>
        <taxon>Polypedilum</taxon>
    </lineage>
</organism>
<comment type="similarity">
    <text evidence="4">Belongs to the ATG12 family.</text>
</comment>
<dbReference type="Proteomes" id="UP001107558">
    <property type="component" value="Chromosome 1"/>
</dbReference>
<accession>A0A9J6CCU8</accession>
<evidence type="ECO:0000256" key="2">
    <source>
        <dbReference type="ARBA" id="ARBA00022786"/>
    </source>
</evidence>
<dbReference type="InterPro" id="IPR007242">
    <property type="entry name" value="Atg12"/>
</dbReference>
<dbReference type="AlphaFoldDB" id="A0A9J6CCU8"/>
<evidence type="ECO:0000313" key="6">
    <source>
        <dbReference type="Proteomes" id="UP001107558"/>
    </source>
</evidence>